<protein>
    <submittedName>
        <fullName evidence="4">Outer membrane beta-barrel protein</fullName>
    </submittedName>
</protein>
<evidence type="ECO:0000259" key="3">
    <source>
        <dbReference type="Pfam" id="PF14905"/>
    </source>
</evidence>
<evidence type="ECO:0000256" key="1">
    <source>
        <dbReference type="SAM" id="MobiDB-lite"/>
    </source>
</evidence>
<dbReference type="InterPro" id="IPR041700">
    <property type="entry name" value="OMP_b-brl_3"/>
</dbReference>
<feature type="compositionally biased region" description="Basic and acidic residues" evidence="1">
    <location>
        <begin position="400"/>
        <end position="412"/>
    </location>
</feature>
<dbReference type="Pfam" id="PF13715">
    <property type="entry name" value="CarbopepD_reg_2"/>
    <property type="match status" value="1"/>
</dbReference>
<name>A0A934PQY1_9FLAO</name>
<feature type="domain" description="Outer membrane protein beta-barrel" evidence="3">
    <location>
        <begin position="440"/>
        <end position="772"/>
    </location>
</feature>
<feature type="signal peptide" evidence="2">
    <location>
        <begin position="1"/>
        <end position="19"/>
    </location>
</feature>
<feature type="region of interest" description="Disordered" evidence="1">
    <location>
        <begin position="908"/>
        <end position="931"/>
    </location>
</feature>
<dbReference type="SUPFAM" id="SSF56935">
    <property type="entry name" value="Porins"/>
    <property type="match status" value="1"/>
</dbReference>
<keyword evidence="5" id="KW-1185">Reference proteome</keyword>
<feature type="region of interest" description="Disordered" evidence="1">
    <location>
        <begin position="451"/>
        <end position="478"/>
    </location>
</feature>
<sequence>MSKIYVCFLLFVCVLTAQAQEEFSFKGRVLNFTTQQPLEGAGVFLGYSKDSTKINYTITDKNGFFRLTAKKNDTPVFVKISYLGFQATIEEFKNISNNKDFDTVLLIENTNKLKEVVIQNEVAGVKIKNDTVEFNAASFKVRPDSNVETLLKELPGFEVNADGKMLVNGKEVNQFLVNGKPFFDRDGAILLKNLPAEIINKVQVSDYKTKKEEYAKQESSSDYSSINLTIDEKKNKGFFGKFLGGYGTDDRYETSFVMNYFEGDRKISALGASNNINSNGLSNDEVFDNMGGGRNTSNNQTGSSGRGITTTNLVGLNYTDKFAEKLDGTGNYNFNNAVTENDNRTKQENLLPDGGFLSESNSKTRNESTSNKANLELEYLPKSDIRVFVAPKFNNTRTNSKSDSDSNSKDETGALLNESNTNSYTENETTSFSNSLNFNKTFKRPSRNLSLVLNNNNSNTNGNKWNQSETYFYQSNDPDDIRNQQLISDKNSDSYNAEIEYTEPITDKIRFRIGSEYEWKSSVDGVKTFDFDDATNSYSILNKAQSNYTSSTQNTIRPKAGITYNSEKLRMNLNSETSITQYNNHSDYLNILTDLNKKYLLPNVSAQMRYRFERSKFIVARYRFNNVLPTADQLLPVVDLSNPLNTVIGNANLNPTKSQSVNVDYRNFDFKTRSGFSIYLRGEFIDDDVISATIYDADRKRTTTYRNVSGTYNTSAGGNWSKQIKKENQSFRYGMALNASLRKSKGFTNTVLYDANSLGFTPRAYANYELTDFFTIAPSYGLTYNVTHYNNYTIDKTSNFIHRANLQATTYWPKNWVFGNDFGYTYNSNLSSDFKKDFFLWNASLSYAFFKDQLVAKVKVYDVLNQNQNTTRTITETSIRDEENTILRRYAMFSLTYKIKNFAGTKGNRDFERGDGPPQGPRERGERRNDF</sequence>
<evidence type="ECO:0000313" key="5">
    <source>
        <dbReference type="Proteomes" id="UP000609172"/>
    </source>
</evidence>
<dbReference type="RefSeq" id="WP_200107146.1">
    <property type="nucleotide sequence ID" value="NZ_JAEHFV010000007.1"/>
</dbReference>
<proteinExistence type="predicted"/>
<reference evidence="4" key="1">
    <citation type="submission" date="2020-12" db="EMBL/GenBank/DDBJ databases">
        <title>Bacterial novel species Flavobacterium sp. SE-1-e isolated from soil.</title>
        <authorList>
            <person name="Jung H.-Y."/>
        </authorList>
    </citation>
    <scope>NUCLEOTIDE SEQUENCE</scope>
    <source>
        <strain evidence="4">SE-1-e</strain>
    </source>
</reference>
<feature type="chain" id="PRO_5037863655" evidence="2">
    <location>
        <begin position="20"/>
        <end position="931"/>
    </location>
</feature>
<dbReference type="AlphaFoldDB" id="A0A934PQY1"/>
<organism evidence="4 5">
    <name type="scientific">Flavobacterium agrisoli</name>
    <dbReference type="NCBI Taxonomy" id="2793066"/>
    <lineage>
        <taxon>Bacteria</taxon>
        <taxon>Pseudomonadati</taxon>
        <taxon>Bacteroidota</taxon>
        <taxon>Flavobacteriia</taxon>
        <taxon>Flavobacteriales</taxon>
        <taxon>Flavobacteriaceae</taxon>
        <taxon>Flavobacterium</taxon>
    </lineage>
</organism>
<dbReference type="InterPro" id="IPR008969">
    <property type="entry name" value="CarboxyPept-like_regulatory"/>
</dbReference>
<dbReference type="Pfam" id="PF14905">
    <property type="entry name" value="OMP_b-brl_3"/>
    <property type="match status" value="1"/>
</dbReference>
<feature type="compositionally biased region" description="Polar residues" evidence="1">
    <location>
        <begin position="358"/>
        <end position="373"/>
    </location>
</feature>
<accession>A0A934PQY1</accession>
<gene>
    <name evidence="4" type="ORF">I5M07_14395</name>
</gene>
<feature type="compositionally biased region" description="Low complexity" evidence="1">
    <location>
        <begin position="417"/>
        <end position="431"/>
    </location>
</feature>
<evidence type="ECO:0000256" key="2">
    <source>
        <dbReference type="SAM" id="SignalP"/>
    </source>
</evidence>
<comment type="caution">
    <text evidence="4">The sequence shown here is derived from an EMBL/GenBank/DDBJ whole genome shotgun (WGS) entry which is preliminary data.</text>
</comment>
<keyword evidence="2" id="KW-0732">Signal</keyword>
<feature type="compositionally biased region" description="Low complexity" evidence="1">
    <location>
        <begin position="451"/>
        <end position="468"/>
    </location>
</feature>
<feature type="region of interest" description="Disordered" evidence="1">
    <location>
        <begin position="337"/>
        <end position="374"/>
    </location>
</feature>
<dbReference type="SUPFAM" id="SSF49464">
    <property type="entry name" value="Carboxypeptidase regulatory domain-like"/>
    <property type="match status" value="1"/>
</dbReference>
<dbReference type="Proteomes" id="UP000609172">
    <property type="component" value="Unassembled WGS sequence"/>
</dbReference>
<dbReference type="EMBL" id="JAEHFV010000007">
    <property type="protein sequence ID" value="MBK0371023.1"/>
    <property type="molecule type" value="Genomic_DNA"/>
</dbReference>
<feature type="region of interest" description="Disordered" evidence="1">
    <location>
        <begin position="395"/>
        <end position="431"/>
    </location>
</feature>
<evidence type="ECO:0000313" key="4">
    <source>
        <dbReference type="EMBL" id="MBK0371023.1"/>
    </source>
</evidence>